<proteinExistence type="predicted"/>
<reference evidence="7 8" key="1">
    <citation type="submission" date="2014-04" db="EMBL/GenBank/DDBJ databases">
        <authorList>
            <consortium name="DOE Joint Genome Institute"/>
            <person name="Kuo A."/>
            <person name="Tarkka M."/>
            <person name="Buscot F."/>
            <person name="Kohler A."/>
            <person name="Nagy L.G."/>
            <person name="Floudas D."/>
            <person name="Copeland A."/>
            <person name="Barry K.W."/>
            <person name="Cichocki N."/>
            <person name="Veneault-Fourrey C."/>
            <person name="LaButti K."/>
            <person name="Lindquist E.A."/>
            <person name="Lipzen A."/>
            <person name="Lundell T."/>
            <person name="Morin E."/>
            <person name="Murat C."/>
            <person name="Sun H."/>
            <person name="Tunlid A."/>
            <person name="Henrissat B."/>
            <person name="Grigoriev I.V."/>
            <person name="Hibbett D.S."/>
            <person name="Martin F."/>
            <person name="Nordberg H.P."/>
            <person name="Cantor M.N."/>
            <person name="Hua S.X."/>
        </authorList>
    </citation>
    <scope>NUCLEOTIDE SEQUENCE [LARGE SCALE GENOMIC DNA]</scope>
    <source>
        <strain evidence="7 8">F 1598</strain>
    </source>
</reference>
<keyword evidence="4 6" id="KW-1133">Transmembrane helix</keyword>
<dbReference type="Proteomes" id="UP000054166">
    <property type="component" value="Unassembled WGS sequence"/>
</dbReference>
<dbReference type="InterPro" id="IPR005828">
    <property type="entry name" value="MFS_sugar_transport-like"/>
</dbReference>
<dbReference type="EMBL" id="KN833095">
    <property type="protein sequence ID" value="KIM73038.1"/>
    <property type="molecule type" value="Genomic_DNA"/>
</dbReference>
<dbReference type="HOGENOM" id="CLU_190113_0_0_1"/>
<protein>
    <recommendedName>
        <fullName evidence="9">Major facilitator superfamily (MFS) profile domain-containing protein</fullName>
    </recommendedName>
</protein>
<accession>A0A0C3AGV7</accession>
<keyword evidence="2" id="KW-0813">Transport</keyword>
<evidence type="ECO:0000256" key="3">
    <source>
        <dbReference type="ARBA" id="ARBA00022692"/>
    </source>
</evidence>
<dbReference type="PANTHER" id="PTHR48020">
    <property type="entry name" value="PROTON MYO-INOSITOL COTRANSPORTER"/>
    <property type="match status" value="1"/>
</dbReference>
<evidence type="ECO:0000313" key="8">
    <source>
        <dbReference type="Proteomes" id="UP000054166"/>
    </source>
</evidence>
<dbReference type="Gene3D" id="1.20.1250.20">
    <property type="entry name" value="MFS general substrate transporter like domains"/>
    <property type="match status" value="1"/>
</dbReference>
<keyword evidence="3 6" id="KW-0812">Transmembrane</keyword>
<feature type="transmembrane region" description="Helical" evidence="6">
    <location>
        <begin position="12"/>
        <end position="29"/>
    </location>
</feature>
<dbReference type="Pfam" id="PF00083">
    <property type="entry name" value="Sugar_tr"/>
    <property type="match status" value="1"/>
</dbReference>
<gene>
    <name evidence="7" type="ORF">PILCRDRAFT_15562</name>
</gene>
<reference evidence="8" key="2">
    <citation type="submission" date="2015-01" db="EMBL/GenBank/DDBJ databases">
        <title>Evolutionary Origins and Diversification of the Mycorrhizal Mutualists.</title>
        <authorList>
            <consortium name="DOE Joint Genome Institute"/>
            <consortium name="Mycorrhizal Genomics Consortium"/>
            <person name="Kohler A."/>
            <person name="Kuo A."/>
            <person name="Nagy L.G."/>
            <person name="Floudas D."/>
            <person name="Copeland A."/>
            <person name="Barry K.W."/>
            <person name="Cichocki N."/>
            <person name="Veneault-Fourrey C."/>
            <person name="LaButti K."/>
            <person name="Lindquist E.A."/>
            <person name="Lipzen A."/>
            <person name="Lundell T."/>
            <person name="Morin E."/>
            <person name="Murat C."/>
            <person name="Riley R."/>
            <person name="Ohm R."/>
            <person name="Sun H."/>
            <person name="Tunlid A."/>
            <person name="Henrissat B."/>
            <person name="Grigoriev I.V."/>
            <person name="Hibbett D.S."/>
            <person name="Martin F."/>
        </authorList>
    </citation>
    <scope>NUCLEOTIDE SEQUENCE [LARGE SCALE GENOMIC DNA]</scope>
    <source>
        <strain evidence="8">F 1598</strain>
    </source>
</reference>
<evidence type="ECO:0000256" key="5">
    <source>
        <dbReference type="ARBA" id="ARBA00023136"/>
    </source>
</evidence>
<dbReference type="InParanoid" id="A0A0C3AGV7"/>
<dbReference type="PANTHER" id="PTHR48020:SF4">
    <property type="entry name" value="SYMPORT, PUTATIVE (AFU_ORTHOLOGUE AFUA_3G11790)-RELATED"/>
    <property type="match status" value="1"/>
</dbReference>
<comment type="subcellular location">
    <subcellularLocation>
        <location evidence="1">Membrane</location>
    </subcellularLocation>
</comment>
<evidence type="ECO:0000256" key="6">
    <source>
        <dbReference type="SAM" id="Phobius"/>
    </source>
</evidence>
<keyword evidence="5 6" id="KW-0472">Membrane</keyword>
<evidence type="ECO:0000256" key="2">
    <source>
        <dbReference type="ARBA" id="ARBA00022448"/>
    </source>
</evidence>
<dbReference type="AlphaFoldDB" id="A0A0C3AGV7"/>
<evidence type="ECO:0000313" key="7">
    <source>
        <dbReference type="EMBL" id="KIM73038.1"/>
    </source>
</evidence>
<evidence type="ECO:0000256" key="4">
    <source>
        <dbReference type="ARBA" id="ARBA00022989"/>
    </source>
</evidence>
<evidence type="ECO:0008006" key="9">
    <source>
        <dbReference type="Google" id="ProtNLM"/>
    </source>
</evidence>
<organism evidence="7 8">
    <name type="scientific">Piloderma croceum (strain F 1598)</name>
    <dbReference type="NCBI Taxonomy" id="765440"/>
    <lineage>
        <taxon>Eukaryota</taxon>
        <taxon>Fungi</taxon>
        <taxon>Dikarya</taxon>
        <taxon>Basidiomycota</taxon>
        <taxon>Agaricomycotina</taxon>
        <taxon>Agaricomycetes</taxon>
        <taxon>Agaricomycetidae</taxon>
        <taxon>Atheliales</taxon>
        <taxon>Atheliaceae</taxon>
        <taxon>Piloderma</taxon>
    </lineage>
</organism>
<evidence type="ECO:0000256" key="1">
    <source>
        <dbReference type="ARBA" id="ARBA00004370"/>
    </source>
</evidence>
<keyword evidence="8" id="KW-1185">Reference proteome</keyword>
<sequence>MLIAMTPTGAFGFYAGLNVVAFVMIFFFVPEMKRLTLEELDQVFSVPTHVFAKYQLTKVLPYFIKRWIFFRRNTHLEPLYKVEIEKENSLHED</sequence>
<dbReference type="InterPro" id="IPR036259">
    <property type="entry name" value="MFS_trans_sf"/>
</dbReference>
<dbReference type="GO" id="GO:0022857">
    <property type="term" value="F:transmembrane transporter activity"/>
    <property type="evidence" value="ECO:0007669"/>
    <property type="project" value="InterPro"/>
</dbReference>
<dbReference type="OrthoDB" id="5290825at2759"/>
<dbReference type="STRING" id="765440.A0A0C3AGV7"/>
<dbReference type="InterPro" id="IPR050814">
    <property type="entry name" value="Myo-inositol_Transporter"/>
</dbReference>
<name>A0A0C3AGV7_PILCF</name>
<dbReference type="GO" id="GO:0016020">
    <property type="term" value="C:membrane"/>
    <property type="evidence" value="ECO:0007669"/>
    <property type="project" value="UniProtKB-SubCell"/>
</dbReference>